<comment type="caution">
    <text evidence="1">The sequence shown here is derived from an EMBL/GenBank/DDBJ whole genome shotgun (WGS) entry which is preliminary data.</text>
</comment>
<dbReference type="EMBL" id="JQFZ01000117">
    <property type="protein sequence ID" value="KGO58618.1"/>
    <property type="molecule type" value="Genomic_DNA"/>
</dbReference>
<keyword evidence="2" id="KW-1185">Reference proteome</keyword>
<accession>A0A0A2IPI8</accession>
<evidence type="ECO:0000313" key="1">
    <source>
        <dbReference type="EMBL" id="KGO58618.1"/>
    </source>
</evidence>
<dbReference type="Proteomes" id="UP000030143">
    <property type="component" value="Unassembled WGS sequence"/>
</dbReference>
<dbReference type="HOGENOM" id="CLU_2184851_0_0_1"/>
<protein>
    <submittedName>
        <fullName evidence="1">Uncharacterized protein</fullName>
    </submittedName>
</protein>
<dbReference type="GeneID" id="27679293"/>
<dbReference type="PhylomeDB" id="A0A0A2IPI8"/>
<reference evidence="1 2" key="1">
    <citation type="journal article" date="2015" name="Mol. Plant Microbe Interact.">
        <title>Genome, transcriptome, and functional analyses of Penicillium expansum provide new insights into secondary metabolism and pathogenicity.</title>
        <authorList>
            <person name="Ballester A.R."/>
            <person name="Marcet-Houben M."/>
            <person name="Levin E."/>
            <person name="Sela N."/>
            <person name="Selma-Lazaro C."/>
            <person name="Carmona L."/>
            <person name="Wisniewski M."/>
            <person name="Droby S."/>
            <person name="Gonzalez-Candelas L."/>
            <person name="Gabaldon T."/>
        </authorList>
    </citation>
    <scope>NUCLEOTIDE SEQUENCE [LARGE SCALE GENOMIC DNA]</scope>
    <source>
        <strain evidence="1 2">MD-8</strain>
    </source>
</reference>
<dbReference type="AlphaFoldDB" id="A0A0A2IPI8"/>
<name>A0A0A2IPI8_PENEN</name>
<organism evidence="1 2">
    <name type="scientific">Penicillium expansum</name>
    <name type="common">Blue mold rot fungus</name>
    <dbReference type="NCBI Taxonomy" id="27334"/>
    <lineage>
        <taxon>Eukaryota</taxon>
        <taxon>Fungi</taxon>
        <taxon>Dikarya</taxon>
        <taxon>Ascomycota</taxon>
        <taxon>Pezizomycotina</taxon>
        <taxon>Eurotiomycetes</taxon>
        <taxon>Eurotiomycetidae</taxon>
        <taxon>Eurotiales</taxon>
        <taxon>Aspergillaceae</taxon>
        <taxon>Penicillium</taxon>
    </lineage>
</organism>
<sequence length="109" mass="12442">MMTMRPSKCASLTPPWTMIYKIYGTSYTLLNKRLADGGEPDATILTYFHERQALYFTKEEYKALWGDEPNSGERFGVENSREERSINASKEQLEEALARNPAVGIQSML</sequence>
<evidence type="ECO:0000313" key="2">
    <source>
        <dbReference type="Proteomes" id="UP000030143"/>
    </source>
</evidence>
<dbReference type="OrthoDB" id="4475425at2759"/>
<dbReference type="VEuPathDB" id="FungiDB:PEXP_000540"/>
<gene>
    <name evidence="1" type="ORF">PEX2_066020</name>
</gene>
<dbReference type="RefSeq" id="XP_016600055.1">
    <property type="nucleotide sequence ID" value="XM_016743873.1"/>
</dbReference>
<proteinExistence type="predicted"/>